<dbReference type="InterPro" id="IPR021409">
    <property type="entry name" value="DUF3047"/>
</dbReference>
<name>A0ABW7EZE8_9BURK</name>
<keyword evidence="1" id="KW-0732">Signal</keyword>
<reference evidence="2 3" key="1">
    <citation type="submission" date="2024-08" db="EMBL/GenBank/DDBJ databases">
        <authorList>
            <person name="Lu H."/>
        </authorList>
    </citation>
    <scope>NUCLEOTIDE SEQUENCE [LARGE SCALE GENOMIC DNA]</scope>
    <source>
        <strain evidence="2 3">LYH14W</strain>
    </source>
</reference>
<sequence length="244" mass="26229">MNTALNTRCLATLAAALLTACAAPSKAPPPAADGWQPLALPGKKPTRYQWTEKDGRLALEASSERSASIWRKRMEPSPGSVGEVSFSWWAQGLIPNASVADVDREDAVARVIFGFGGDIDSLPMRTRMKFELAQALTGEVPPYATLMYVWDSKLPVGTVVVNPRSDRIRKIVIDSGPAELRRWRDHKRDLASDFRRAFGEAPGPLLSMAVMTDSDNSRASARTWYGPVSVGGAAAAAAAVPPAP</sequence>
<evidence type="ECO:0000313" key="3">
    <source>
        <dbReference type="Proteomes" id="UP001606210"/>
    </source>
</evidence>
<organism evidence="2 3">
    <name type="scientific">Pelomonas parva</name>
    <dbReference type="NCBI Taxonomy" id="3299032"/>
    <lineage>
        <taxon>Bacteria</taxon>
        <taxon>Pseudomonadati</taxon>
        <taxon>Pseudomonadota</taxon>
        <taxon>Betaproteobacteria</taxon>
        <taxon>Burkholderiales</taxon>
        <taxon>Sphaerotilaceae</taxon>
        <taxon>Roseateles</taxon>
    </lineage>
</organism>
<protein>
    <submittedName>
        <fullName evidence="2">DUF3047 domain-containing protein</fullName>
    </submittedName>
</protein>
<keyword evidence="3" id="KW-1185">Reference proteome</keyword>
<proteinExistence type="predicted"/>
<feature type="signal peptide" evidence="1">
    <location>
        <begin position="1"/>
        <end position="22"/>
    </location>
</feature>
<evidence type="ECO:0000313" key="2">
    <source>
        <dbReference type="EMBL" id="MFG6429688.1"/>
    </source>
</evidence>
<accession>A0ABW7EZE8</accession>
<dbReference type="EMBL" id="JBIGHV010000002">
    <property type="protein sequence ID" value="MFG6429688.1"/>
    <property type="molecule type" value="Genomic_DNA"/>
</dbReference>
<dbReference type="Proteomes" id="UP001606210">
    <property type="component" value="Unassembled WGS sequence"/>
</dbReference>
<dbReference type="Pfam" id="PF11249">
    <property type="entry name" value="DUF3047"/>
    <property type="match status" value="1"/>
</dbReference>
<gene>
    <name evidence="2" type="ORF">ACG00Y_07185</name>
</gene>
<feature type="chain" id="PRO_5046677156" evidence="1">
    <location>
        <begin position="23"/>
        <end position="244"/>
    </location>
</feature>
<evidence type="ECO:0000256" key="1">
    <source>
        <dbReference type="SAM" id="SignalP"/>
    </source>
</evidence>
<comment type="caution">
    <text evidence="2">The sequence shown here is derived from an EMBL/GenBank/DDBJ whole genome shotgun (WGS) entry which is preliminary data.</text>
</comment>
<dbReference type="RefSeq" id="WP_394477327.1">
    <property type="nucleotide sequence ID" value="NZ_JBIGHV010000002.1"/>
</dbReference>